<organism evidence="1">
    <name type="scientific">marine sediment metagenome</name>
    <dbReference type="NCBI Taxonomy" id="412755"/>
    <lineage>
        <taxon>unclassified sequences</taxon>
        <taxon>metagenomes</taxon>
        <taxon>ecological metagenomes</taxon>
    </lineage>
</organism>
<reference evidence="1" key="1">
    <citation type="journal article" date="2015" name="Nature">
        <title>Complex archaea that bridge the gap between prokaryotes and eukaryotes.</title>
        <authorList>
            <person name="Spang A."/>
            <person name="Saw J.H."/>
            <person name="Jorgensen S.L."/>
            <person name="Zaremba-Niedzwiedzka K."/>
            <person name="Martijn J."/>
            <person name="Lind A.E."/>
            <person name="van Eijk R."/>
            <person name="Schleper C."/>
            <person name="Guy L."/>
            <person name="Ettema T.J."/>
        </authorList>
    </citation>
    <scope>NUCLEOTIDE SEQUENCE</scope>
</reference>
<evidence type="ECO:0000313" key="1">
    <source>
        <dbReference type="EMBL" id="KKK64655.1"/>
    </source>
</evidence>
<accession>A0A0F8XTU1</accession>
<name>A0A0F8XTU1_9ZZZZ</name>
<sequence>MAMDAAETWRNCFDKWPPEMARRGVLVTSFGEQIVFDSFATSPDLLLIERRSPDTVGARTVLIQQENCPHGREENAAAFAVTNDAIAVFGPFPPLLYNTSDGLVEIDYDGLSTNQSVFGLHVS</sequence>
<gene>
    <name evidence="1" type="ORF">LCGC14_2982010</name>
</gene>
<comment type="caution">
    <text evidence="1">The sequence shown here is derived from an EMBL/GenBank/DDBJ whole genome shotgun (WGS) entry which is preliminary data.</text>
</comment>
<proteinExistence type="predicted"/>
<dbReference type="AlphaFoldDB" id="A0A0F8XTU1"/>
<dbReference type="EMBL" id="LAZR01060926">
    <property type="protein sequence ID" value="KKK64655.1"/>
    <property type="molecule type" value="Genomic_DNA"/>
</dbReference>
<protein>
    <submittedName>
        <fullName evidence="1">Uncharacterized protein</fullName>
    </submittedName>
</protein>